<keyword evidence="3" id="KW-1185">Reference proteome</keyword>
<keyword evidence="1" id="KW-0472">Membrane</keyword>
<dbReference type="RefSeq" id="WP_138693485.1">
    <property type="nucleotide sequence ID" value="NZ_JBHSAZ010000043.1"/>
</dbReference>
<comment type="caution">
    <text evidence="2">The sequence shown here is derived from an EMBL/GenBank/DDBJ whole genome shotgun (WGS) entry which is preliminary data.</text>
</comment>
<name>A0A5S4G9H6_9ACTN</name>
<protein>
    <recommendedName>
        <fullName evidence="4">Integral membrane protein</fullName>
    </recommendedName>
</protein>
<evidence type="ECO:0000256" key="1">
    <source>
        <dbReference type="SAM" id="Phobius"/>
    </source>
</evidence>
<sequence>MDKTVPAQLGLIRKLFMAVAVLAVATLVAAALLRDRPDLVNWVVWVRGGAVALASLWLLSLVRQAGRGRRSAYVRIRVISALAPIGALAILVAPDSGYPMWMKADQGVIGLLLAGVAVVANQAAMRRAFVKPGKLG</sequence>
<evidence type="ECO:0000313" key="2">
    <source>
        <dbReference type="EMBL" id="TMR29668.1"/>
    </source>
</evidence>
<dbReference type="AlphaFoldDB" id="A0A5S4G9H6"/>
<feature type="transmembrane region" description="Helical" evidence="1">
    <location>
        <begin position="74"/>
        <end position="94"/>
    </location>
</feature>
<keyword evidence="1" id="KW-0812">Transmembrane</keyword>
<feature type="transmembrane region" description="Helical" evidence="1">
    <location>
        <begin position="39"/>
        <end position="62"/>
    </location>
</feature>
<dbReference type="EMBL" id="VCKX01000115">
    <property type="protein sequence ID" value="TMR29668.1"/>
    <property type="molecule type" value="Genomic_DNA"/>
</dbReference>
<evidence type="ECO:0000313" key="3">
    <source>
        <dbReference type="Proteomes" id="UP000306628"/>
    </source>
</evidence>
<accession>A0A5S4G9H6</accession>
<dbReference type="Proteomes" id="UP000306628">
    <property type="component" value="Unassembled WGS sequence"/>
</dbReference>
<dbReference type="OrthoDB" id="3544223at2"/>
<organism evidence="2 3">
    <name type="scientific">Nonomuraea zeae</name>
    <dbReference type="NCBI Taxonomy" id="1642303"/>
    <lineage>
        <taxon>Bacteria</taxon>
        <taxon>Bacillati</taxon>
        <taxon>Actinomycetota</taxon>
        <taxon>Actinomycetes</taxon>
        <taxon>Streptosporangiales</taxon>
        <taxon>Streptosporangiaceae</taxon>
        <taxon>Nonomuraea</taxon>
    </lineage>
</organism>
<evidence type="ECO:0008006" key="4">
    <source>
        <dbReference type="Google" id="ProtNLM"/>
    </source>
</evidence>
<feature type="transmembrane region" description="Helical" evidence="1">
    <location>
        <begin position="12"/>
        <end position="33"/>
    </location>
</feature>
<feature type="transmembrane region" description="Helical" evidence="1">
    <location>
        <begin position="106"/>
        <end position="124"/>
    </location>
</feature>
<reference evidence="2 3" key="1">
    <citation type="submission" date="2019-05" db="EMBL/GenBank/DDBJ databases">
        <title>Draft genome sequence of Nonomuraea zeae DSM 100528.</title>
        <authorList>
            <person name="Saricaoglu S."/>
            <person name="Isik K."/>
        </authorList>
    </citation>
    <scope>NUCLEOTIDE SEQUENCE [LARGE SCALE GENOMIC DNA]</scope>
    <source>
        <strain evidence="2 3">DSM 100528</strain>
    </source>
</reference>
<proteinExistence type="predicted"/>
<keyword evidence="1" id="KW-1133">Transmembrane helix</keyword>
<gene>
    <name evidence="2" type="ORF">ETD85_31740</name>
</gene>